<feature type="transmembrane region" description="Helical" evidence="1">
    <location>
        <begin position="51"/>
        <end position="71"/>
    </location>
</feature>
<dbReference type="InterPro" id="IPR037185">
    <property type="entry name" value="EmrE-like"/>
</dbReference>
<feature type="transmembrane region" description="Helical" evidence="1">
    <location>
        <begin position="92"/>
        <end position="110"/>
    </location>
</feature>
<keyword evidence="1" id="KW-1133">Transmembrane helix</keyword>
<dbReference type="PANTHER" id="PTHR22911">
    <property type="entry name" value="ACYL-MALONYL CONDENSING ENZYME-RELATED"/>
    <property type="match status" value="1"/>
</dbReference>
<organism evidence="3 4">
    <name type="scientific">Lichenifustis flavocetrariae</name>
    <dbReference type="NCBI Taxonomy" id="2949735"/>
    <lineage>
        <taxon>Bacteria</taxon>
        <taxon>Pseudomonadati</taxon>
        <taxon>Pseudomonadota</taxon>
        <taxon>Alphaproteobacteria</taxon>
        <taxon>Hyphomicrobiales</taxon>
        <taxon>Lichenihabitantaceae</taxon>
        <taxon>Lichenifustis</taxon>
    </lineage>
</organism>
<reference evidence="3" key="1">
    <citation type="submission" date="2022-05" db="EMBL/GenBank/DDBJ databases">
        <authorList>
            <person name="Pankratov T."/>
        </authorList>
    </citation>
    <scope>NUCLEOTIDE SEQUENCE</scope>
    <source>
        <strain evidence="3">BP6-180914</strain>
    </source>
</reference>
<name>A0AA41YZW6_9HYPH</name>
<feature type="transmembrane region" description="Helical" evidence="1">
    <location>
        <begin position="196"/>
        <end position="218"/>
    </location>
</feature>
<feature type="transmembrane region" description="Helical" evidence="1">
    <location>
        <begin position="224"/>
        <end position="245"/>
    </location>
</feature>
<evidence type="ECO:0000313" key="3">
    <source>
        <dbReference type="EMBL" id="MCW6511639.1"/>
    </source>
</evidence>
<proteinExistence type="predicted"/>
<accession>A0AA41YZW6</accession>
<feature type="transmembrane region" description="Helical" evidence="1">
    <location>
        <begin position="257"/>
        <end position="274"/>
    </location>
</feature>
<feature type="transmembrane region" description="Helical" evidence="1">
    <location>
        <begin position="280"/>
        <end position="297"/>
    </location>
</feature>
<dbReference type="AlphaFoldDB" id="A0AA41YZW6"/>
<comment type="caution">
    <text evidence="3">The sequence shown here is derived from an EMBL/GenBank/DDBJ whole genome shotgun (WGS) entry which is preliminary data.</text>
</comment>
<evidence type="ECO:0000313" key="4">
    <source>
        <dbReference type="Proteomes" id="UP001165667"/>
    </source>
</evidence>
<feature type="domain" description="EamA" evidence="2">
    <location>
        <begin position="168"/>
        <end position="291"/>
    </location>
</feature>
<gene>
    <name evidence="3" type="ORF">M8523_27065</name>
</gene>
<sequence length="302" mass="32727">MSTQAVPLASLDARSGEERRSRRIAILLMCVTMACYTATDSSAKFLAPHLPLWQIVWARYLGATLFALCLANPIKHPNMLRPERLGLQLVRSLFLLTSTILSFIAVRYLQLAETTAIFFALPLAIALAAGPILGEWVGPRRFAAILVGFTGVLVVVRPWTGTFHPAMGLCVANVIVSAGYNMLTRVVAQRDRALTTLIYSTLVGAILLTPIVLTHWVAPDSLQVTAVMVFIGVVGAFAHWLLILAHARAPASILAPFTYTQLIWASLSGLVVFGDVPKPSTLAGAGIVVLAGLYLWWRERGT</sequence>
<dbReference type="PANTHER" id="PTHR22911:SF103">
    <property type="entry name" value="BLR2811 PROTEIN"/>
    <property type="match status" value="1"/>
</dbReference>
<feature type="transmembrane region" description="Helical" evidence="1">
    <location>
        <begin position="141"/>
        <end position="160"/>
    </location>
</feature>
<dbReference type="InterPro" id="IPR000620">
    <property type="entry name" value="EamA_dom"/>
</dbReference>
<evidence type="ECO:0000256" key="1">
    <source>
        <dbReference type="SAM" id="Phobius"/>
    </source>
</evidence>
<dbReference type="GO" id="GO:0016020">
    <property type="term" value="C:membrane"/>
    <property type="evidence" value="ECO:0007669"/>
    <property type="project" value="InterPro"/>
</dbReference>
<dbReference type="Proteomes" id="UP001165667">
    <property type="component" value="Unassembled WGS sequence"/>
</dbReference>
<feature type="transmembrane region" description="Helical" evidence="1">
    <location>
        <begin position="116"/>
        <end position="134"/>
    </location>
</feature>
<protein>
    <submittedName>
        <fullName evidence="3">DMT family transporter</fullName>
    </submittedName>
</protein>
<keyword evidence="1" id="KW-0812">Transmembrane</keyword>
<dbReference type="RefSeq" id="WP_282588012.1">
    <property type="nucleotide sequence ID" value="NZ_JAMOIM010000029.1"/>
</dbReference>
<dbReference type="EMBL" id="JAMOIM010000029">
    <property type="protein sequence ID" value="MCW6511639.1"/>
    <property type="molecule type" value="Genomic_DNA"/>
</dbReference>
<evidence type="ECO:0000259" key="2">
    <source>
        <dbReference type="Pfam" id="PF00892"/>
    </source>
</evidence>
<feature type="transmembrane region" description="Helical" evidence="1">
    <location>
        <begin position="21"/>
        <end position="39"/>
    </location>
</feature>
<keyword evidence="4" id="KW-1185">Reference proteome</keyword>
<dbReference type="Pfam" id="PF00892">
    <property type="entry name" value="EamA"/>
    <property type="match status" value="2"/>
</dbReference>
<dbReference type="SUPFAM" id="SSF103481">
    <property type="entry name" value="Multidrug resistance efflux transporter EmrE"/>
    <property type="match status" value="2"/>
</dbReference>
<feature type="transmembrane region" description="Helical" evidence="1">
    <location>
        <begin position="166"/>
        <end position="184"/>
    </location>
</feature>
<feature type="domain" description="EamA" evidence="2">
    <location>
        <begin position="24"/>
        <end position="156"/>
    </location>
</feature>
<keyword evidence="1" id="KW-0472">Membrane</keyword>